<name>A0A9P1FG30_9DINO</name>
<dbReference type="Proteomes" id="UP001152797">
    <property type="component" value="Unassembled WGS sequence"/>
</dbReference>
<proteinExistence type="predicted"/>
<evidence type="ECO:0000313" key="7">
    <source>
        <dbReference type="EMBL" id="CAI3974751.1"/>
    </source>
</evidence>
<dbReference type="PANTHER" id="PTHR23513">
    <property type="entry name" value="INTEGRAL MEMBRANE EFFLUX PROTEIN-RELATED"/>
    <property type="match status" value="1"/>
</dbReference>
<keyword evidence="9" id="KW-1185">Reference proteome</keyword>
<feature type="transmembrane region" description="Helical" evidence="6">
    <location>
        <begin position="406"/>
        <end position="428"/>
    </location>
</feature>
<evidence type="ECO:0000256" key="6">
    <source>
        <dbReference type="SAM" id="Phobius"/>
    </source>
</evidence>
<dbReference type="EMBL" id="CAMXCT030000156">
    <property type="protein sequence ID" value="CAL4762063.1"/>
    <property type="molecule type" value="Genomic_DNA"/>
</dbReference>
<dbReference type="InterPro" id="IPR036259">
    <property type="entry name" value="MFS_trans_sf"/>
</dbReference>
<evidence type="ECO:0000256" key="1">
    <source>
        <dbReference type="ARBA" id="ARBA00004651"/>
    </source>
</evidence>
<keyword evidence="8" id="KW-0418">Kinase</keyword>
<keyword evidence="4 6" id="KW-1133">Transmembrane helix</keyword>
<keyword evidence="5 6" id="KW-0472">Membrane</keyword>
<feature type="transmembrane region" description="Helical" evidence="6">
    <location>
        <begin position="306"/>
        <end position="330"/>
    </location>
</feature>
<evidence type="ECO:0000313" key="9">
    <source>
        <dbReference type="Proteomes" id="UP001152797"/>
    </source>
</evidence>
<protein>
    <submittedName>
        <fullName evidence="8">SNF1-like protein kinase ssp2</fullName>
    </submittedName>
</protein>
<evidence type="ECO:0000256" key="3">
    <source>
        <dbReference type="ARBA" id="ARBA00022692"/>
    </source>
</evidence>
<keyword evidence="3 6" id="KW-0812">Transmembrane</keyword>
<reference evidence="8 9" key="2">
    <citation type="submission" date="2024-05" db="EMBL/GenBank/DDBJ databases">
        <authorList>
            <person name="Chen Y."/>
            <person name="Shah S."/>
            <person name="Dougan E. K."/>
            <person name="Thang M."/>
            <person name="Chan C."/>
        </authorList>
    </citation>
    <scope>NUCLEOTIDE SEQUENCE [LARGE SCALE GENOMIC DNA]</scope>
</reference>
<comment type="subcellular location">
    <subcellularLocation>
        <location evidence="1">Cell membrane</location>
        <topology evidence="1">Multi-pass membrane protein</topology>
    </subcellularLocation>
</comment>
<reference evidence="7" key="1">
    <citation type="submission" date="2022-10" db="EMBL/GenBank/DDBJ databases">
        <authorList>
            <person name="Chen Y."/>
            <person name="Dougan E. K."/>
            <person name="Chan C."/>
            <person name="Rhodes N."/>
            <person name="Thang M."/>
        </authorList>
    </citation>
    <scope>NUCLEOTIDE SEQUENCE</scope>
</reference>
<dbReference type="EMBL" id="CAMXCT010000156">
    <property type="protein sequence ID" value="CAI3974751.1"/>
    <property type="molecule type" value="Genomic_DNA"/>
</dbReference>
<organism evidence="7">
    <name type="scientific">Cladocopium goreaui</name>
    <dbReference type="NCBI Taxonomy" id="2562237"/>
    <lineage>
        <taxon>Eukaryota</taxon>
        <taxon>Sar</taxon>
        <taxon>Alveolata</taxon>
        <taxon>Dinophyceae</taxon>
        <taxon>Suessiales</taxon>
        <taxon>Symbiodiniaceae</taxon>
        <taxon>Cladocopium</taxon>
    </lineage>
</organism>
<dbReference type="PANTHER" id="PTHR23513:SF6">
    <property type="entry name" value="MAJOR FACILITATOR SUPERFAMILY ASSOCIATED DOMAIN-CONTAINING PROTEIN"/>
    <property type="match status" value="1"/>
</dbReference>
<dbReference type="InterPro" id="IPR011701">
    <property type="entry name" value="MFS"/>
</dbReference>
<dbReference type="AlphaFoldDB" id="A0A9P1FG30"/>
<feature type="transmembrane region" description="Helical" evidence="6">
    <location>
        <begin position="274"/>
        <end position="294"/>
    </location>
</feature>
<dbReference type="EMBL" id="CAMXCT020000156">
    <property type="protein sequence ID" value="CAL1128126.1"/>
    <property type="molecule type" value="Genomic_DNA"/>
</dbReference>
<feature type="transmembrane region" description="Helical" evidence="6">
    <location>
        <begin position="336"/>
        <end position="357"/>
    </location>
</feature>
<gene>
    <name evidence="7" type="ORF">C1SCF055_LOCUS3128</name>
</gene>
<dbReference type="GO" id="GO:0005886">
    <property type="term" value="C:plasma membrane"/>
    <property type="evidence" value="ECO:0007669"/>
    <property type="project" value="UniProtKB-SubCell"/>
</dbReference>
<dbReference type="SUPFAM" id="SSF103473">
    <property type="entry name" value="MFS general substrate transporter"/>
    <property type="match status" value="1"/>
</dbReference>
<feature type="transmembrane region" description="Helical" evidence="6">
    <location>
        <begin position="377"/>
        <end position="400"/>
    </location>
</feature>
<accession>A0A9P1FG30</accession>
<feature type="transmembrane region" description="Helical" evidence="6">
    <location>
        <begin position="142"/>
        <end position="165"/>
    </location>
</feature>
<dbReference type="OrthoDB" id="443820at2759"/>
<feature type="transmembrane region" description="Helical" evidence="6">
    <location>
        <begin position="208"/>
        <end position="226"/>
    </location>
</feature>
<evidence type="ECO:0000313" key="8">
    <source>
        <dbReference type="EMBL" id="CAL4762063.1"/>
    </source>
</evidence>
<dbReference type="GO" id="GO:0016301">
    <property type="term" value="F:kinase activity"/>
    <property type="evidence" value="ECO:0007669"/>
    <property type="project" value="UniProtKB-KW"/>
</dbReference>
<feature type="transmembrane region" description="Helical" evidence="6">
    <location>
        <begin position="55"/>
        <end position="73"/>
    </location>
</feature>
<feature type="transmembrane region" description="Helical" evidence="6">
    <location>
        <begin position="80"/>
        <end position="98"/>
    </location>
</feature>
<dbReference type="Pfam" id="PF07690">
    <property type="entry name" value="MFS_1"/>
    <property type="match status" value="1"/>
</dbReference>
<dbReference type="GO" id="GO:0022857">
    <property type="term" value="F:transmembrane transporter activity"/>
    <property type="evidence" value="ECO:0007669"/>
    <property type="project" value="InterPro"/>
</dbReference>
<evidence type="ECO:0000256" key="4">
    <source>
        <dbReference type="ARBA" id="ARBA00022989"/>
    </source>
</evidence>
<evidence type="ECO:0000256" key="2">
    <source>
        <dbReference type="ARBA" id="ARBA00022475"/>
    </source>
</evidence>
<keyword evidence="8" id="KW-0808">Transferase</keyword>
<dbReference type="Gene3D" id="1.20.1250.20">
    <property type="entry name" value="MFS general substrate transporter like domains"/>
    <property type="match status" value="1"/>
</dbReference>
<keyword evidence="2" id="KW-1003">Cell membrane</keyword>
<sequence>MDLFFLTEAARYELLEARAAGIFQFAGAQVATNVARMLVAQVAGLLTDNFALKRMYVASEALNLVLAVAMFACGQHHSRMLFALNVGLGLLFAFSQPVTKSMPPAVADSREDLAIINGWDLTCDKIGRYLAPFAYAVVSSSYGFKVAVFLSCLLYSLLAVLRTLVRVEEPPSRKQATNGESRPTVAQKLRGLLQQIVDGVTSLKRDRVLQLLIINTLVTNVFLYPLNSVHFPVLFKQVAERADQLDLSVFDYMLQKVMFALDIKKKDMWRNYNALVSLGGVAGPFLSNALIYMLEAYSTNHKACQLWVGVNFGITSQIATMALLAVVVMLSGNLGAGSLVFNLVGAWILMIAVNNIVTTYFNSISQERLQHKERGRFIANIMTIFNLGSICGSLLFGWVLSAYDNSVSGSVSLLICGLVIKSVLLVLLRKEGNGTFAGESFCFVSLARLKWNTFFVCEAPGLLYQWQPVRMPSGNGRMKLKSKLRSCALRAWAMVIESNHHNCKEDMDIIGML</sequence>
<comment type="caution">
    <text evidence="7">The sequence shown here is derived from an EMBL/GenBank/DDBJ whole genome shotgun (WGS) entry which is preliminary data.</text>
</comment>
<evidence type="ECO:0000256" key="5">
    <source>
        <dbReference type="ARBA" id="ARBA00023136"/>
    </source>
</evidence>